<proteinExistence type="predicted"/>
<gene>
    <name evidence="1" type="ORF">GQ607_001928</name>
</gene>
<reference evidence="1 2" key="1">
    <citation type="submission" date="2019-12" db="EMBL/GenBank/DDBJ databases">
        <title>A genome sequence resource for the geographically widespread anthracnose pathogen Colletotrichum asianum.</title>
        <authorList>
            <person name="Meng Y."/>
        </authorList>
    </citation>
    <scope>NUCLEOTIDE SEQUENCE [LARGE SCALE GENOMIC DNA]</scope>
    <source>
        <strain evidence="1 2">ICMP 18580</strain>
    </source>
</reference>
<organism evidence="1 2">
    <name type="scientific">Colletotrichum asianum</name>
    <dbReference type="NCBI Taxonomy" id="702518"/>
    <lineage>
        <taxon>Eukaryota</taxon>
        <taxon>Fungi</taxon>
        <taxon>Dikarya</taxon>
        <taxon>Ascomycota</taxon>
        <taxon>Pezizomycotina</taxon>
        <taxon>Sordariomycetes</taxon>
        <taxon>Hypocreomycetidae</taxon>
        <taxon>Glomerellales</taxon>
        <taxon>Glomerellaceae</taxon>
        <taxon>Colletotrichum</taxon>
        <taxon>Colletotrichum gloeosporioides species complex</taxon>
    </lineage>
</organism>
<comment type="caution">
    <text evidence="1">The sequence shown here is derived from an EMBL/GenBank/DDBJ whole genome shotgun (WGS) entry which is preliminary data.</text>
</comment>
<dbReference type="Proteomes" id="UP000434172">
    <property type="component" value="Unassembled WGS sequence"/>
</dbReference>
<protein>
    <submittedName>
        <fullName evidence="1">Uncharacterized protein</fullName>
    </submittedName>
</protein>
<dbReference type="EMBL" id="WOWK01000005">
    <property type="protein sequence ID" value="KAF0331058.1"/>
    <property type="molecule type" value="Genomic_DNA"/>
</dbReference>
<evidence type="ECO:0000313" key="1">
    <source>
        <dbReference type="EMBL" id="KAF0331058.1"/>
    </source>
</evidence>
<accession>A0A8H3ZTA8</accession>
<name>A0A8H3ZTA8_9PEZI</name>
<keyword evidence="2" id="KW-1185">Reference proteome</keyword>
<evidence type="ECO:0000313" key="2">
    <source>
        <dbReference type="Proteomes" id="UP000434172"/>
    </source>
</evidence>
<sequence length="61" mass="6602">MIVKPIFLELAQEVADGTLPSDSSPSPMPFLPTLQDWHPSAGMLQVTWDDSQAPPRSEPAA</sequence>
<dbReference type="AlphaFoldDB" id="A0A8H3ZTA8"/>